<dbReference type="EMBL" id="BAABDE010000018">
    <property type="protein sequence ID" value="GAA3802525.1"/>
    <property type="molecule type" value="Genomic_DNA"/>
</dbReference>
<evidence type="ECO:0000313" key="2">
    <source>
        <dbReference type="EMBL" id="GAA3802525.1"/>
    </source>
</evidence>
<reference evidence="3" key="1">
    <citation type="journal article" date="2019" name="Int. J. Syst. Evol. Microbiol.">
        <title>The Global Catalogue of Microorganisms (GCM) 10K type strain sequencing project: providing services to taxonomists for standard genome sequencing and annotation.</title>
        <authorList>
            <consortium name="The Broad Institute Genomics Platform"/>
            <consortium name="The Broad Institute Genome Sequencing Center for Infectious Disease"/>
            <person name="Wu L."/>
            <person name="Ma J."/>
        </authorList>
    </citation>
    <scope>NUCLEOTIDE SEQUENCE [LARGE SCALE GENOMIC DNA]</scope>
    <source>
        <strain evidence="3">JCM 17138</strain>
    </source>
</reference>
<keyword evidence="3" id="KW-1185">Reference proteome</keyword>
<evidence type="ECO:0000313" key="3">
    <source>
        <dbReference type="Proteomes" id="UP001501009"/>
    </source>
</evidence>
<keyword evidence="1" id="KW-0812">Transmembrane</keyword>
<organism evidence="2 3">
    <name type="scientific">Streptomyces coacervatus</name>
    <dbReference type="NCBI Taxonomy" id="647381"/>
    <lineage>
        <taxon>Bacteria</taxon>
        <taxon>Bacillati</taxon>
        <taxon>Actinomycetota</taxon>
        <taxon>Actinomycetes</taxon>
        <taxon>Kitasatosporales</taxon>
        <taxon>Streptomycetaceae</taxon>
        <taxon>Streptomyces</taxon>
    </lineage>
</organism>
<comment type="caution">
    <text evidence="2">The sequence shown here is derived from an EMBL/GenBank/DDBJ whole genome shotgun (WGS) entry which is preliminary data.</text>
</comment>
<sequence>MISGCVLGVTRHVLESASGSGTFCGMRVVPSTSRAGVAPGVMPELACSSPRNERRTVCRTGTPSRWNMPEALVGVTVRQPCCLLRDSRSVTLALGSVLAVVLVMQKMATIVALVAVRAWREVMCPPVRMV</sequence>
<protein>
    <submittedName>
        <fullName evidence="2">Uncharacterized protein</fullName>
    </submittedName>
</protein>
<proteinExistence type="predicted"/>
<evidence type="ECO:0000256" key="1">
    <source>
        <dbReference type="SAM" id="Phobius"/>
    </source>
</evidence>
<keyword evidence="1" id="KW-1133">Transmembrane helix</keyword>
<gene>
    <name evidence="2" type="ORF">GCM10022403_040790</name>
</gene>
<feature type="transmembrane region" description="Helical" evidence="1">
    <location>
        <begin position="93"/>
        <end position="119"/>
    </location>
</feature>
<name>A0ABP7HZF7_9ACTN</name>
<keyword evidence="1" id="KW-0472">Membrane</keyword>
<accession>A0ABP7HZF7</accession>
<dbReference type="Proteomes" id="UP001501009">
    <property type="component" value="Unassembled WGS sequence"/>
</dbReference>